<reference evidence="1 2" key="1">
    <citation type="submission" date="2017-02" db="EMBL/GenBank/DDBJ databases">
        <title>Genome sequence of the nitrite-oxidizing bacterium Nitrobacter vulgaris strain Ab1.</title>
        <authorList>
            <person name="Mellbye B.L."/>
            <person name="Davis E.W."/>
            <person name="Spieck E."/>
            <person name="Chang J.H."/>
            <person name="Bottomley P.J."/>
            <person name="Sayavedra-Soto L.A."/>
        </authorList>
    </citation>
    <scope>NUCLEOTIDE SEQUENCE [LARGE SCALE GENOMIC DNA]</scope>
    <source>
        <strain evidence="1 2">Ab1</strain>
    </source>
</reference>
<keyword evidence="2" id="KW-1185">Reference proteome</keyword>
<comment type="caution">
    <text evidence="1">The sequence shown here is derived from an EMBL/GenBank/DDBJ whole genome shotgun (WGS) entry which is preliminary data.</text>
</comment>
<evidence type="ECO:0000313" key="1">
    <source>
        <dbReference type="EMBL" id="OPH82442.1"/>
    </source>
</evidence>
<dbReference type="AlphaFoldDB" id="A0A1V4HXY9"/>
<name>A0A1V4HXY9_NITVU</name>
<gene>
    <name evidence="1" type="ORF">B2M20_11625</name>
</gene>
<proteinExistence type="predicted"/>
<organism evidence="1 2">
    <name type="scientific">Nitrobacter vulgaris</name>
    <dbReference type="NCBI Taxonomy" id="29421"/>
    <lineage>
        <taxon>Bacteria</taxon>
        <taxon>Pseudomonadati</taxon>
        <taxon>Pseudomonadota</taxon>
        <taxon>Alphaproteobacteria</taxon>
        <taxon>Hyphomicrobiales</taxon>
        <taxon>Nitrobacteraceae</taxon>
        <taxon>Nitrobacter</taxon>
    </lineage>
</organism>
<dbReference type="Proteomes" id="UP000189940">
    <property type="component" value="Unassembled WGS sequence"/>
</dbReference>
<evidence type="ECO:0000313" key="2">
    <source>
        <dbReference type="Proteomes" id="UP000189940"/>
    </source>
</evidence>
<accession>A0A1V4HXY9</accession>
<protein>
    <submittedName>
        <fullName evidence="1">Uncharacterized protein</fullName>
    </submittedName>
</protein>
<dbReference type="STRING" id="29421.B2M20_11625"/>
<sequence length="269" mass="31465">MRAIGKLDPAALTLRQNAYVFSYLADAVMEMAKRKDHFSPPYNYVREDFYKREIFYLQDLGKRRQYSPALYEWMKMARDKFAGELQLEQDFQKGLREWSDMTIEERKEFLREQIRAQIKSFSKHGVEFLVPPISFEKLSGDSYAQFRYLMTTRGPEDTDIVLHTKLLNWRRALRPLAYAFHEVTHAVTWQLARAVTEGTIAPGHPLYKDALQRKISIHASAAFPGKVESLSLQCPEEDIAYTSQFRFEERLSEQIRAANRTARNARPTL</sequence>
<dbReference type="EMBL" id="MWPQ01000044">
    <property type="protein sequence ID" value="OPH82442.1"/>
    <property type="molecule type" value="Genomic_DNA"/>
</dbReference>